<dbReference type="SUPFAM" id="SSF52540">
    <property type="entry name" value="P-loop containing nucleoside triphosphate hydrolases"/>
    <property type="match status" value="1"/>
</dbReference>
<gene>
    <name evidence="3" type="ORF">SD70_17075</name>
</gene>
<comment type="caution">
    <text evidence="3">The sequence shown here is derived from an EMBL/GenBank/DDBJ whole genome shotgun (WGS) entry which is preliminary data.</text>
</comment>
<dbReference type="InterPro" id="IPR041538">
    <property type="entry name" value="RavA-like_AAA_lid"/>
</dbReference>
<dbReference type="CDD" id="cd00009">
    <property type="entry name" value="AAA"/>
    <property type="match status" value="1"/>
</dbReference>
<evidence type="ECO:0000256" key="1">
    <source>
        <dbReference type="SAM" id="Coils"/>
    </source>
</evidence>
<dbReference type="InterPro" id="IPR045427">
    <property type="entry name" value="MoxR"/>
</dbReference>
<protein>
    <submittedName>
        <fullName evidence="3">ATPase</fullName>
    </submittedName>
</protein>
<reference evidence="3 4" key="1">
    <citation type="submission" date="2014-12" db="EMBL/GenBank/DDBJ databases">
        <title>Draft genome sequence of Paenibacillus kamchatkensis strain B-2647.</title>
        <authorList>
            <person name="Karlyshev A.V."/>
            <person name="Kudryashova E.B."/>
        </authorList>
    </citation>
    <scope>NUCLEOTIDE SEQUENCE [LARGE SCALE GENOMIC DNA]</scope>
    <source>
        <strain evidence="3 4">VKM B-2647</strain>
    </source>
</reference>
<evidence type="ECO:0000313" key="4">
    <source>
        <dbReference type="Proteomes" id="UP000031967"/>
    </source>
</evidence>
<proteinExistence type="predicted"/>
<feature type="domain" description="AAA+ ATPase" evidence="2">
    <location>
        <begin position="39"/>
        <end position="181"/>
    </location>
</feature>
<dbReference type="InterPro" id="IPR050513">
    <property type="entry name" value="RavA_ATPases"/>
</dbReference>
<sequence length="434" mass="50349">MTMTTNDITAKLQQAIGLLEQRFFEREELIRLLLLGVLSSENVLMVGPPGTAKSQLARTLAELFGGGKFFDYLLTRFTTPDEIFGPVSLQRLKQDEYVRRTDGYLPAADFAFLDEIFKANSAILNSLLSILNERMFFNGGDKQLVPLVFLMAASNELPEENEQLAALYDRFLLRYEVEYLKTIASYERMFDAPSGPLPALLSVRDILDIRERAERVELPEPMVYMLFQLKTALEENEYVLSDRRWKKIGTVWRTSAALHGRSAVSVWDTVFTPHMLWDFPEDLGPLRELFDGVFQEALKREMERELPLEEYDRIARKWLEREDELHSFQFKRELGASMPKEAAERLRRQLDECRAELEDAARALAKKLTAWQQREQQLADWVRAQNVLLLHPDAYAVKFSRLRILGERTLQTLQGLYRTINDKDIPGFAYDYTL</sequence>
<dbReference type="InterPro" id="IPR027417">
    <property type="entry name" value="P-loop_NTPase"/>
</dbReference>
<name>A0ABR5AFV0_9BACL</name>
<dbReference type="Pfam" id="PF17868">
    <property type="entry name" value="AAA_lid_8"/>
    <property type="match status" value="1"/>
</dbReference>
<dbReference type="PANTHER" id="PTHR32204">
    <property type="entry name" value="ATPASE RAVA"/>
    <property type="match status" value="1"/>
</dbReference>
<feature type="coiled-coil region" evidence="1">
    <location>
        <begin position="340"/>
        <end position="374"/>
    </location>
</feature>
<dbReference type="InterPro" id="IPR003593">
    <property type="entry name" value="AAA+_ATPase"/>
</dbReference>
<dbReference type="PANTHER" id="PTHR32204:SF0">
    <property type="entry name" value="ATPASE RAVA"/>
    <property type="match status" value="1"/>
</dbReference>
<dbReference type="Proteomes" id="UP000031967">
    <property type="component" value="Unassembled WGS sequence"/>
</dbReference>
<dbReference type="InterPro" id="IPR001270">
    <property type="entry name" value="ClpA/B"/>
</dbReference>
<dbReference type="EMBL" id="JXAK01000029">
    <property type="protein sequence ID" value="KIL39931.1"/>
    <property type="molecule type" value="Genomic_DNA"/>
</dbReference>
<evidence type="ECO:0000259" key="2">
    <source>
        <dbReference type="SMART" id="SM00382"/>
    </source>
</evidence>
<dbReference type="RefSeq" id="WP_041048729.1">
    <property type="nucleotide sequence ID" value="NZ_JXAK01000029.1"/>
</dbReference>
<keyword evidence="1" id="KW-0175">Coiled coil</keyword>
<keyword evidence="4" id="KW-1185">Reference proteome</keyword>
<accession>A0ABR5AFV0</accession>
<dbReference type="Gene3D" id="3.40.50.300">
    <property type="entry name" value="P-loop containing nucleotide triphosphate hydrolases"/>
    <property type="match status" value="1"/>
</dbReference>
<dbReference type="PRINTS" id="PR00300">
    <property type="entry name" value="CLPPROTEASEA"/>
</dbReference>
<dbReference type="SMART" id="SM00382">
    <property type="entry name" value="AAA"/>
    <property type="match status" value="1"/>
</dbReference>
<dbReference type="Pfam" id="PF20030">
    <property type="entry name" value="bpMoxR"/>
    <property type="match status" value="1"/>
</dbReference>
<organism evidence="3 4">
    <name type="scientific">Gordoniibacillus kamchatkensis</name>
    <dbReference type="NCBI Taxonomy" id="1590651"/>
    <lineage>
        <taxon>Bacteria</taxon>
        <taxon>Bacillati</taxon>
        <taxon>Bacillota</taxon>
        <taxon>Bacilli</taxon>
        <taxon>Bacillales</taxon>
        <taxon>Paenibacillaceae</taxon>
        <taxon>Gordoniibacillus</taxon>
    </lineage>
</organism>
<evidence type="ECO:0000313" key="3">
    <source>
        <dbReference type="EMBL" id="KIL39931.1"/>
    </source>
</evidence>